<comment type="caution">
    <text evidence="4">The sequence shown here is derived from an EMBL/GenBank/DDBJ whole genome shotgun (WGS) entry which is preliminary data.</text>
</comment>
<feature type="domain" description="HAT C-terminal dimerisation" evidence="2">
    <location>
        <begin position="698"/>
        <end position="751"/>
    </location>
</feature>
<organism evidence="4 5">
    <name type="scientific">Perkinsus olseni</name>
    <name type="common">Perkinsus atlanticus</name>
    <dbReference type="NCBI Taxonomy" id="32597"/>
    <lineage>
        <taxon>Eukaryota</taxon>
        <taxon>Sar</taxon>
        <taxon>Alveolata</taxon>
        <taxon>Perkinsozoa</taxon>
        <taxon>Perkinsea</taxon>
        <taxon>Perkinsida</taxon>
        <taxon>Perkinsidae</taxon>
        <taxon>Perkinsus</taxon>
    </lineage>
</organism>
<feature type="domain" description="DUF4371" evidence="3">
    <location>
        <begin position="192"/>
        <end position="362"/>
    </location>
</feature>
<dbReference type="InterPro" id="IPR012337">
    <property type="entry name" value="RNaseH-like_sf"/>
</dbReference>
<accession>A0A7J6TKE8</accession>
<dbReference type="Proteomes" id="UP000574390">
    <property type="component" value="Unassembled WGS sequence"/>
</dbReference>
<dbReference type="SUPFAM" id="SSF53098">
    <property type="entry name" value="Ribonuclease H-like"/>
    <property type="match status" value="1"/>
</dbReference>
<dbReference type="Pfam" id="PF14291">
    <property type="entry name" value="DUF4371"/>
    <property type="match status" value="1"/>
</dbReference>
<dbReference type="InterPro" id="IPR025398">
    <property type="entry name" value="DUF4371"/>
</dbReference>
<reference evidence="4 5" key="1">
    <citation type="submission" date="2020-04" db="EMBL/GenBank/DDBJ databases">
        <title>Perkinsus olseni comparative genomics.</title>
        <authorList>
            <person name="Bogema D.R."/>
        </authorList>
    </citation>
    <scope>NUCLEOTIDE SEQUENCE [LARGE SCALE GENOMIC DNA]</scope>
    <source>
        <strain evidence="4">ATCC PRA-205</strain>
    </source>
</reference>
<name>A0A7J6TKE8_PEROL</name>
<feature type="region of interest" description="Disordered" evidence="1">
    <location>
        <begin position="1"/>
        <end position="79"/>
    </location>
</feature>
<gene>
    <name evidence="4" type="ORF">FOZ62_029835</name>
</gene>
<evidence type="ECO:0000313" key="5">
    <source>
        <dbReference type="Proteomes" id="UP000574390"/>
    </source>
</evidence>
<dbReference type="EMBL" id="JABANM010006521">
    <property type="protein sequence ID" value="KAF4745804.1"/>
    <property type="molecule type" value="Genomic_DNA"/>
</dbReference>
<protein>
    <recommendedName>
        <fullName evidence="6">Zinc finger MYM-type protein 1</fullName>
    </recommendedName>
</protein>
<evidence type="ECO:0008006" key="6">
    <source>
        <dbReference type="Google" id="ProtNLM"/>
    </source>
</evidence>
<evidence type="ECO:0000256" key="1">
    <source>
        <dbReference type="SAM" id="MobiDB-lite"/>
    </source>
</evidence>
<proteinExistence type="predicted"/>
<dbReference type="AlphaFoldDB" id="A0A7J6TKE8"/>
<dbReference type="Pfam" id="PF05699">
    <property type="entry name" value="Dimer_Tnp_hAT"/>
    <property type="match status" value="1"/>
</dbReference>
<dbReference type="InterPro" id="IPR008906">
    <property type="entry name" value="HATC_C_dom"/>
</dbReference>
<dbReference type="GO" id="GO:0046983">
    <property type="term" value="F:protein dimerization activity"/>
    <property type="evidence" value="ECO:0007669"/>
    <property type="project" value="InterPro"/>
</dbReference>
<feature type="compositionally biased region" description="Acidic residues" evidence="1">
    <location>
        <begin position="40"/>
        <end position="49"/>
    </location>
</feature>
<sequence length="789" mass="88182">MQESIDRMFNRALPRRGQPSSSSSRSASVPAPALHPASDLVDECGDCDDEGGKKAIDAGPLEPAIEALQPPPRKEKPRQGWFDKYSWLVDVGNSADGEYQLGCRVCMWANEGKKFLPNHEARIARASLVQGTFHAPLNKVAERLADHAKCGPHQHAVQTQQREQLGKASVAHTISSAAGAAAKRGAVALLNVLLCLQHLLGQGLAIRGHVDEDANFWRLLRLLAKNSPELEQWLARQPITVGGEGPRFLSHRIVEEYVLLLGDSVASVLLERARQARWFSLICDEATDSATRQQIAVCIRFVSPSDLEVRECFISLISTTSSKASALTNHLLEFLEKSHLDVSNTRGLGFDGCSTMSGKHAGVAVRLQQHAEKARYIHCMGHRLNLTLQDGIAAITNREVRAAYEDVLSFCGSFSSFCRDSPQRLASLAIFCEKEGVRSKRLRPLCPTRWVLRVSALEALKDNYEGILDWLASIMEDKAYSSEMRGREAGFLGKFEDFTFFFCLNTLHEFFSEAHPCHKLIQGRSVSLAGAQHACLTLKGTWEAGHTVTKAAAFFDEVTELADELRLEDPKAPRRCRVGGRGRPAASAASVEEQSAASAKRFHIQLYLDLYRFQQGDEIGETVDMQRPWGVEGGELIDSWGGPPREDFYDDINLSRLRRELDTFHENLLDRRVELHNLDDVQRWLQGKHEFSQLSDASVMAEFFPTITILARLLLTLPPSSCEAERSFSCMGRLKSCLRSTMGQSRLESMMRCHIHRDTLYELDLRKVVNSFVLANRTRMTHFKPFDLS</sequence>
<dbReference type="PANTHER" id="PTHR45749">
    <property type="match status" value="1"/>
</dbReference>
<evidence type="ECO:0000313" key="4">
    <source>
        <dbReference type="EMBL" id="KAF4745804.1"/>
    </source>
</evidence>
<evidence type="ECO:0000259" key="2">
    <source>
        <dbReference type="Pfam" id="PF05699"/>
    </source>
</evidence>
<feature type="compositionally biased region" description="Low complexity" evidence="1">
    <location>
        <begin position="19"/>
        <end position="32"/>
    </location>
</feature>
<dbReference type="PANTHER" id="PTHR45749:SF21">
    <property type="entry name" value="DUF4371 DOMAIN-CONTAINING PROTEIN"/>
    <property type="match status" value="1"/>
</dbReference>
<evidence type="ECO:0000259" key="3">
    <source>
        <dbReference type="Pfam" id="PF14291"/>
    </source>
</evidence>